<evidence type="ECO:0000313" key="9">
    <source>
        <dbReference type="EMBL" id="KAJ9699728.1"/>
    </source>
</evidence>
<evidence type="ECO:0000256" key="2">
    <source>
        <dbReference type="ARBA" id="ARBA00023015"/>
    </source>
</evidence>
<feature type="domain" description="Myb-like" evidence="7">
    <location>
        <begin position="62"/>
        <end position="112"/>
    </location>
</feature>
<dbReference type="Gene3D" id="1.10.10.60">
    <property type="entry name" value="Homeodomain-like"/>
    <property type="match status" value="2"/>
</dbReference>
<feature type="domain" description="Myb-like" evidence="7">
    <location>
        <begin position="9"/>
        <end position="61"/>
    </location>
</feature>
<dbReference type="Proteomes" id="UP001168098">
    <property type="component" value="Unassembled WGS sequence"/>
</dbReference>
<keyword evidence="10" id="KW-1185">Reference proteome</keyword>
<feature type="domain" description="HTH myb-type" evidence="8">
    <location>
        <begin position="62"/>
        <end position="116"/>
    </location>
</feature>
<dbReference type="SUPFAM" id="SSF46689">
    <property type="entry name" value="Homeodomain-like"/>
    <property type="match status" value="1"/>
</dbReference>
<dbReference type="GO" id="GO:0003677">
    <property type="term" value="F:DNA binding"/>
    <property type="evidence" value="ECO:0007669"/>
    <property type="project" value="UniProtKB-KW"/>
</dbReference>
<dbReference type="PANTHER" id="PTHR47999">
    <property type="entry name" value="TRANSCRIPTION FACTOR MYB8-RELATED-RELATED"/>
    <property type="match status" value="1"/>
</dbReference>
<keyword evidence="3" id="KW-0238">DNA-binding</keyword>
<dbReference type="Pfam" id="PF00249">
    <property type="entry name" value="Myb_DNA-binding"/>
    <property type="match status" value="2"/>
</dbReference>
<comment type="caution">
    <text evidence="9">The sequence shown here is derived from an EMBL/GenBank/DDBJ whole genome shotgun (WGS) entry which is preliminary data.</text>
</comment>
<evidence type="ECO:0000256" key="6">
    <source>
        <dbReference type="SAM" id="MobiDB-lite"/>
    </source>
</evidence>
<evidence type="ECO:0000256" key="4">
    <source>
        <dbReference type="ARBA" id="ARBA00023163"/>
    </source>
</evidence>
<organism evidence="9 10">
    <name type="scientific">Vitis rotundifolia</name>
    <name type="common">Muscadine grape</name>
    <dbReference type="NCBI Taxonomy" id="103349"/>
    <lineage>
        <taxon>Eukaryota</taxon>
        <taxon>Viridiplantae</taxon>
        <taxon>Streptophyta</taxon>
        <taxon>Embryophyta</taxon>
        <taxon>Tracheophyta</taxon>
        <taxon>Spermatophyta</taxon>
        <taxon>Magnoliopsida</taxon>
        <taxon>eudicotyledons</taxon>
        <taxon>Gunneridae</taxon>
        <taxon>Pentapetalae</taxon>
        <taxon>rosids</taxon>
        <taxon>Vitales</taxon>
        <taxon>Vitaceae</taxon>
        <taxon>Viteae</taxon>
        <taxon>Vitis</taxon>
    </lineage>
</organism>
<evidence type="ECO:0000256" key="5">
    <source>
        <dbReference type="ARBA" id="ARBA00023242"/>
    </source>
</evidence>
<dbReference type="CDD" id="cd00167">
    <property type="entry name" value="SANT"/>
    <property type="match status" value="2"/>
</dbReference>
<evidence type="ECO:0000313" key="10">
    <source>
        <dbReference type="Proteomes" id="UP001168098"/>
    </source>
</evidence>
<dbReference type="InterPro" id="IPR001005">
    <property type="entry name" value="SANT/Myb"/>
</dbReference>
<dbReference type="PROSITE" id="PS50090">
    <property type="entry name" value="MYB_LIKE"/>
    <property type="match status" value="2"/>
</dbReference>
<evidence type="ECO:0000259" key="8">
    <source>
        <dbReference type="PROSITE" id="PS51294"/>
    </source>
</evidence>
<dbReference type="SMART" id="SM00717">
    <property type="entry name" value="SANT"/>
    <property type="match status" value="2"/>
</dbReference>
<dbReference type="AlphaFoldDB" id="A0AA39DWQ3"/>
<evidence type="ECO:0000256" key="3">
    <source>
        <dbReference type="ARBA" id="ARBA00023125"/>
    </source>
</evidence>
<dbReference type="InterPro" id="IPR009057">
    <property type="entry name" value="Homeodomain-like_sf"/>
</dbReference>
<proteinExistence type="predicted"/>
<dbReference type="InterPro" id="IPR017930">
    <property type="entry name" value="Myb_dom"/>
</dbReference>
<evidence type="ECO:0000259" key="7">
    <source>
        <dbReference type="PROSITE" id="PS50090"/>
    </source>
</evidence>
<feature type="domain" description="HTH myb-type" evidence="8">
    <location>
        <begin position="9"/>
        <end position="61"/>
    </location>
</feature>
<keyword evidence="5" id="KW-0539">Nucleus</keyword>
<dbReference type="GO" id="GO:0005634">
    <property type="term" value="C:nucleus"/>
    <property type="evidence" value="ECO:0007669"/>
    <property type="project" value="UniProtKB-SubCell"/>
</dbReference>
<feature type="region of interest" description="Disordered" evidence="6">
    <location>
        <begin position="122"/>
        <end position="159"/>
    </location>
</feature>
<keyword evidence="2" id="KW-0805">Transcription regulation</keyword>
<sequence>MGRAPCCEKVGLKKGRWTAQEDEILRKYIQANGEGSWRSLPKNAGLLRCGKSCRLRWINYLRDDLKRGNITAEEEDTIVKLHSSWGNRWSLIAGHLPGRTDNEIKNYWNSHLSRRIISFTRPSTESIPSSPPMVKTDGSNKQKGKRKSRSRFSTSKRTAASIVEMPLRKPGIGAVSEVLAKEKGTILSTITGKVEETSEKMSSESVDSNEGGDRRSQLGVQVSCMESGVSTLDRFEETQSVALSAGEVTTNNVGLYPNEERKTGVLGPFEEQGSEIMCLDYFLEGGVMDPSGAMTPKEKRQNVTISKEIESLEMDPEKVRASEGSESGNWSTNAEIGEWFTPSSMNSGLNFECVGWEWENGVASYELWDGGLDMLSWFWGSGI</sequence>
<dbReference type="PROSITE" id="PS51294">
    <property type="entry name" value="HTH_MYB"/>
    <property type="match status" value="2"/>
</dbReference>
<gene>
    <name evidence="9" type="ORF">PVL29_005545</name>
</gene>
<reference evidence="9 10" key="1">
    <citation type="journal article" date="2023" name="BMC Biotechnol.">
        <title>Vitis rotundifolia cv Carlos genome sequencing.</title>
        <authorList>
            <person name="Huff M."/>
            <person name="Hulse-Kemp A."/>
            <person name="Scheffler B."/>
            <person name="Youngblood R."/>
            <person name="Simpson S."/>
            <person name="Babiker E."/>
            <person name="Staton M."/>
        </authorList>
    </citation>
    <scope>NUCLEOTIDE SEQUENCE [LARGE SCALE GENOMIC DNA]</scope>
    <source>
        <tissue evidence="9">Leaf</tissue>
    </source>
</reference>
<evidence type="ECO:0000256" key="1">
    <source>
        <dbReference type="ARBA" id="ARBA00004123"/>
    </source>
</evidence>
<comment type="subcellular location">
    <subcellularLocation>
        <location evidence="1">Nucleus</location>
    </subcellularLocation>
</comment>
<dbReference type="PANTHER" id="PTHR47999:SF6">
    <property type="entry name" value="MYB-RELATED PROTEIN P"/>
    <property type="match status" value="1"/>
</dbReference>
<accession>A0AA39DWQ3</accession>
<name>A0AA39DWQ3_VITRO</name>
<keyword evidence="4" id="KW-0804">Transcription</keyword>
<feature type="region of interest" description="Disordered" evidence="6">
    <location>
        <begin position="194"/>
        <end position="216"/>
    </location>
</feature>
<dbReference type="FunFam" id="1.10.10.60:FF:000121">
    <property type="entry name" value="Myb transcription factor"/>
    <property type="match status" value="1"/>
</dbReference>
<protein>
    <submittedName>
        <fullName evidence="9">Uncharacterized protein</fullName>
    </submittedName>
</protein>
<dbReference type="InterPro" id="IPR015495">
    <property type="entry name" value="Myb_TF_plants"/>
</dbReference>
<dbReference type="EMBL" id="JARBHA010000005">
    <property type="protein sequence ID" value="KAJ9699728.1"/>
    <property type="molecule type" value="Genomic_DNA"/>
</dbReference>